<evidence type="ECO:0000256" key="13">
    <source>
        <dbReference type="PIRSR" id="PIRSR001174-2"/>
    </source>
</evidence>
<keyword evidence="3 10" id="KW-0645">Protease</keyword>
<accession>A0A4Y6V1T4</accession>
<evidence type="ECO:0000256" key="10">
    <source>
        <dbReference type="HAMAP-Rule" id="MF_01973"/>
    </source>
</evidence>
<dbReference type="InterPro" id="IPR003593">
    <property type="entry name" value="AAA+_ATPase"/>
</dbReference>
<dbReference type="NCBIfam" id="NF008053">
    <property type="entry name" value="PRK10787.1"/>
    <property type="match status" value="1"/>
</dbReference>
<keyword evidence="8 10" id="KW-0346">Stress response</keyword>
<evidence type="ECO:0000256" key="14">
    <source>
        <dbReference type="PROSITE-ProRule" id="PRU01122"/>
    </source>
</evidence>
<dbReference type="InterPro" id="IPR003111">
    <property type="entry name" value="Lon_prtase_N"/>
</dbReference>
<sequence>MTDDTTPKPKRRRTTKAVEDVSTESVKKKRAPRARKAADKKAEPTKTVQVMPVLPLRNIVVFPHMIVPLFVGREKSVKSLETVSQDKKQILLVAQKDVSLDDPAVDDIYRCGTVSTILQLLKLPDGTVKVLVEGERRVRITRLFDVDGHFEAEIEEFPEEEAEATPGSELEALGRSAVSHFEQYIKLNKKIPSEVMVSINQIDDLSKLADTIASHLNLKIAEKQDILETASAAQRLEQVFAHIETEIGVLQVEKRIRNRVKRQMEKTQREYYLNEQLKAIQKELGEGEDGKDELAELEEKIAKTRLSKEAREKALSELKKLRGMSPMSAEGTVVRNYLDWLLSIPWKKRSKILRDLKRAEETLEAEHYGLEKVKERILEYLAVQTRSQKVKGPILCLVGPPGVGKTSLARSIAKATGRQYVRMSLGGVRDESEIRGHRRTYIGSMPGKVVQGMKKAKTSNPLFLLDEIDKLGADWRGDPSSALLEVLDPEQNDTFGDHYLEVDYDLSDVMFVTTANSLNMPQPLLDRMEIISLSGYTEDEKLAIVRKHLLNKQAEAHNLKAEEWSVTDEAIRELIRSYTREAGVRNLERAIAKLARKVVKEIISTGVKTVAITAENLEKYAGVRRYRHGETEAEDMVGVVTGLAWTQVGGEILTIESVSSPGKGQIKHTGKLGDVMQESIAAALSFVRSRAESFGISTEDFAKRDLHVHLPEGATPKDGPSAGIALVTSLVSVLTNIPIRHDVAMTGEVTLRGRVLEIGGLKEKLLAALRAGIKTVLIPKDNEKDLVEVPENVRHAMKIIPVAHVSEVLGIALQHMPEPLKIDEKNAHEGRIVEDNGATSPLAH</sequence>
<keyword evidence="21" id="KW-1185">Reference proteome</keyword>
<dbReference type="GO" id="GO:0004252">
    <property type="term" value="F:serine-type endopeptidase activity"/>
    <property type="evidence" value="ECO:0007669"/>
    <property type="project" value="UniProtKB-UniRule"/>
</dbReference>
<evidence type="ECO:0000259" key="19">
    <source>
        <dbReference type="PROSITE" id="PS51787"/>
    </source>
</evidence>
<feature type="active site" evidence="10 12">
    <location>
        <position position="764"/>
    </location>
</feature>
<dbReference type="Gene3D" id="3.40.50.300">
    <property type="entry name" value="P-loop containing nucleotide triphosphate hydrolases"/>
    <property type="match status" value="1"/>
</dbReference>
<dbReference type="PROSITE" id="PS51786">
    <property type="entry name" value="LON_PROTEOLYTIC"/>
    <property type="match status" value="1"/>
</dbReference>
<comment type="catalytic activity">
    <reaction evidence="9 10 11 14">
        <text>Hydrolysis of proteins in presence of ATP.</text>
        <dbReference type="EC" id="3.4.21.53"/>
    </reaction>
</comment>
<dbReference type="Pfam" id="PF00004">
    <property type="entry name" value="AAA"/>
    <property type="match status" value="1"/>
</dbReference>
<gene>
    <name evidence="10" type="primary">lon</name>
    <name evidence="20" type="ORF">D5366_00455</name>
</gene>
<reference evidence="20 21" key="1">
    <citation type="submission" date="2018-09" db="EMBL/GenBank/DDBJ databases">
        <title>The complete genome sequence of Neokomagataea tanensis NBRC 106556(T).</title>
        <authorList>
            <person name="Chua K.-O."/>
            <person name="See-Too W.-S."/>
            <person name="Hong K.-W."/>
            <person name="Yin W.-F."/>
            <person name="Chan K.-G."/>
        </authorList>
    </citation>
    <scope>NUCLEOTIDE SEQUENCE [LARGE SCALE GENOMIC DNA]</scope>
    <source>
        <strain evidence="21">AH13 \ NBRC 106556</strain>
    </source>
</reference>
<dbReference type="Proteomes" id="UP000317214">
    <property type="component" value="Chromosome"/>
</dbReference>
<dbReference type="GO" id="GO:0034605">
    <property type="term" value="P:cellular response to heat"/>
    <property type="evidence" value="ECO:0007669"/>
    <property type="project" value="UniProtKB-UniRule"/>
</dbReference>
<keyword evidence="16" id="KW-0175">Coiled coil</keyword>
<feature type="domain" description="Lon N-terminal" evidence="19">
    <location>
        <begin position="51"/>
        <end position="247"/>
    </location>
</feature>
<evidence type="ECO:0000259" key="18">
    <source>
        <dbReference type="PROSITE" id="PS51786"/>
    </source>
</evidence>
<evidence type="ECO:0000256" key="17">
    <source>
        <dbReference type="SAM" id="MobiDB-lite"/>
    </source>
</evidence>
<dbReference type="GO" id="GO:0005737">
    <property type="term" value="C:cytoplasm"/>
    <property type="evidence" value="ECO:0007669"/>
    <property type="project" value="UniProtKB-SubCell"/>
</dbReference>
<dbReference type="PRINTS" id="PR00830">
    <property type="entry name" value="ENDOLAPTASE"/>
</dbReference>
<keyword evidence="6 10" id="KW-0720">Serine protease</keyword>
<evidence type="ECO:0000256" key="15">
    <source>
        <dbReference type="RuleBase" id="RU000591"/>
    </source>
</evidence>
<dbReference type="GO" id="GO:0016887">
    <property type="term" value="F:ATP hydrolysis activity"/>
    <property type="evidence" value="ECO:0007669"/>
    <property type="project" value="UniProtKB-UniRule"/>
</dbReference>
<comment type="subunit">
    <text evidence="10 11">Homohexamer. Organized in a ring with a central cavity.</text>
</comment>
<dbReference type="InterPro" id="IPR008268">
    <property type="entry name" value="Peptidase_S16_AS"/>
</dbReference>
<dbReference type="InterPro" id="IPR003959">
    <property type="entry name" value="ATPase_AAA_core"/>
</dbReference>
<dbReference type="InterPro" id="IPR054594">
    <property type="entry name" value="Lon_lid"/>
</dbReference>
<feature type="coiled-coil region" evidence="16">
    <location>
        <begin position="250"/>
        <end position="314"/>
    </location>
</feature>
<evidence type="ECO:0000256" key="12">
    <source>
        <dbReference type="PIRSR" id="PIRSR001174-1"/>
    </source>
</evidence>
<evidence type="ECO:0000256" key="16">
    <source>
        <dbReference type="SAM" id="Coils"/>
    </source>
</evidence>
<keyword evidence="2 10" id="KW-0963">Cytoplasm</keyword>
<dbReference type="Gene3D" id="3.30.230.10">
    <property type="match status" value="1"/>
</dbReference>
<feature type="region of interest" description="Disordered" evidence="17">
    <location>
        <begin position="1"/>
        <end position="44"/>
    </location>
</feature>
<evidence type="ECO:0000256" key="6">
    <source>
        <dbReference type="ARBA" id="ARBA00022825"/>
    </source>
</evidence>
<feature type="active site" evidence="10 12">
    <location>
        <position position="721"/>
    </location>
</feature>
<dbReference type="InterPro" id="IPR027417">
    <property type="entry name" value="P-loop_NTPase"/>
</dbReference>
<dbReference type="Pfam" id="PF05362">
    <property type="entry name" value="Lon_C"/>
    <property type="match status" value="1"/>
</dbReference>
<evidence type="ECO:0000256" key="2">
    <source>
        <dbReference type="ARBA" id="ARBA00022490"/>
    </source>
</evidence>
<dbReference type="EC" id="3.4.21.53" evidence="10 11"/>
<dbReference type="PIRSF" id="PIRSF001174">
    <property type="entry name" value="Lon_proteas"/>
    <property type="match status" value="1"/>
</dbReference>
<dbReference type="PANTHER" id="PTHR10046">
    <property type="entry name" value="ATP DEPENDENT LON PROTEASE FAMILY MEMBER"/>
    <property type="match status" value="1"/>
</dbReference>
<evidence type="ECO:0000256" key="1">
    <source>
        <dbReference type="ARBA" id="ARBA00004496"/>
    </source>
</evidence>
<dbReference type="GO" id="GO:0005524">
    <property type="term" value="F:ATP binding"/>
    <property type="evidence" value="ECO:0007669"/>
    <property type="project" value="UniProtKB-UniRule"/>
</dbReference>
<keyword evidence="7 10" id="KW-0067">ATP-binding</keyword>
<dbReference type="CDD" id="cd19500">
    <property type="entry name" value="RecA-like_Lon"/>
    <property type="match status" value="1"/>
</dbReference>
<comment type="subcellular location">
    <subcellularLocation>
        <location evidence="1 10 11">Cytoplasm</location>
    </subcellularLocation>
</comment>
<dbReference type="Gene3D" id="1.20.58.1480">
    <property type="match status" value="1"/>
</dbReference>
<dbReference type="InterPro" id="IPR027065">
    <property type="entry name" value="Lon_Prtase"/>
</dbReference>
<feature type="compositionally biased region" description="Basic and acidic residues" evidence="17">
    <location>
        <begin position="823"/>
        <end position="834"/>
    </location>
</feature>
<dbReference type="Gene3D" id="1.20.5.5270">
    <property type="match status" value="1"/>
</dbReference>
<evidence type="ECO:0000256" key="5">
    <source>
        <dbReference type="ARBA" id="ARBA00022801"/>
    </source>
</evidence>
<dbReference type="GO" id="GO:0004176">
    <property type="term" value="F:ATP-dependent peptidase activity"/>
    <property type="evidence" value="ECO:0007669"/>
    <property type="project" value="UniProtKB-UniRule"/>
</dbReference>
<protein>
    <recommendedName>
        <fullName evidence="10 11">Lon protease</fullName>
        <ecNumber evidence="10 11">3.4.21.53</ecNumber>
    </recommendedName>
    <alternativeName>
        <fullName evidence="10">ATP-dependent protease La</fullName>
    </alternativeName>
</protein>
<dbReference type="SUPFAM" id="SSF52540">
    <property type="entry name" value="P-loop containing nucleoside triphosphate hydrolases"/>
    <property type="match status" value="1"/>
</dbReference>
<dbReference type="InterPro" id="IPR004815">
    <property type="entry name" value="Lon_bac/euk-typ"/>
</dbReference>
<feature type="domain" description="Lon proteolytic" evidence="18">
    <location>
        <begin position="634"/>
        <end position="815"/>
    </location>
</feature>
<dbReference type="OrthoDB" id="9803599at2"/>
<evidence type="ECO:0000256" key="9">
    <source>
        <dbReference type="ARBA" id="ARBA00050665"/>
    </source>
</evidence>
<evidence type="ECO:0000256" key="4">
    <source>
        <dbReference type="ARBA" id="ARBA00022741"/>
    </source>
</evidence>
<evidence type="ECO:0000256" key="3">
    <source>
        <dbReference type="ARBA" id="ARBA00022670"/>
    </source>
</evidence>
<dbReference type="SMART" id="SM00382">
    <property type="entry name" value="AAA"/>
    <property type="match status" value="1"/>
</dbReference>
<dbReference type="PROSITE" id="PS01046">
    <property type="entry name" value="LON_SER"/>
    <property type="match status" value="1"/>
</dbReference>
<dbReference type="SUPFAM" id="SSF88697">
    <property type="entry name" value="PUA domain-like"/>
    <property type="match status" value="1"/>
</dbReference>
<dbReference type="GO" id="GO:0043565">
    <property type="term" value="F:sequence-specific DNA binding"/>
    <property type="evidence" value="ECO:0007669"/>
    <property type="project" value="UniProtKB-UniRule"/>
</dbReference>
<comment type="function">
    <text evidence="10">ATP-dependent serine protease that mediates the selective degradation of mutant and abnormal proteins as well as certain short-lived regulatory proteins. Required for cellular homeostasis and for survival from DNA damage and developmental changes induced by stress. Degrades polypeptides processively to yield small peptide fragments that are 5 to 10 amino acids long. Binds to DNA in a double-stranded, site-specific manner.</text>
</comment>
<dbReference type="Gene3D" id="1.10.8.60">
    <property type="match status" value="1"/>
</dbReference>
<dbReference type="NCBIfam" id="TIGR00763">
    <property type="entry name" value="lon"/>
    <property type="match status" value="1"/>
</dbReference>
<dbReference type="SMART" id="SM00464">
    <property type="entry name" value="LON"/>
    <property type="match status" value="1"/>
</dbReference>
<dbReference type="AlphaFoldDB" id="A0A4Y6V1T4"/>
<evidence type="ECO:0000256" key="11">
    <source>
        <dbReference type="PIRNR" id="PIRNR001174"/>
    </source>
</evidence>
<dbReference type="InterPro" id="IPR027543">
    <property type="entry name" value="Lon_bac"/>
</dbReference>
<dbReference type="GO" id="GO:0006515">
    <property type="term" value="P:protein quality control for misfolded or incompletely synthesized proteins"/>
    <property type="evidence" value="ECO:0007669"/>
    <property type="project" value="UniProtKB-UniRule"/>
</dbReference>
<dbReference type="InterPro" id="IPR014721">
    <property type="entry name" value="Ribsml_uS5_D2-typ_fold_subgr"/>
</dbReference>
<dbReference type="FunFam" id="1.20.5.5270:FF:000002">
    <property type="entry name" value="Lon protease homolog"/>
    <property type="match status" value="1"/>
</dbReference>
<evidence type="ECO:0000313" key="20">
    <source>
        <dbReference type="EMBL" id="QDH23989.1"/>
    </source>
</evidence>
<keyword evidence="5 10" id="KW-0378">Hydrolase</keyword>
<dbReference type="InterPro" id="IPR008269">
    <property type="entry name" value="Lon_proteolytic"/>
</dbReference>
<feature type="binding site" evidence="10 13">
    <location>
        <begin position="399"/>
        <end position="406"/>
    </location>
    <ligand>
        <name>ATP</name>
        <dbReference type="ChEBI" id="CHEBI:30616"/>
    </ligand>
</feature>
<evidence type="ECO:0000256" key="8">
    <source>
        <dbReference type="ARBA" id="ARBA00023016"/>
    </source>
</evidence>
<dbReference type="SUPFAM" id="SSF54211">
    <property type="entry name" value="Ribosomal protein S5 domain 2-like"/>
    <property type="match status" value="1"/>
</dbReference>
<dbReference type="InterPro" id="IPR020568">
    <property type="entry name" value="Ribosomal_Su5_D2-typ_SF"/>
</dbReference>
<organism evidence="20 21">
    <name type="scientific">Neokomagataea tanensis</name>
    <dbReference type="NCBI Taxonomy" id="661191"/>
    <lineage>
        <taxon>Bacteria</taxon>
        <taxon>Pseudomonadati</taxon>
        <taxon>Pseudomonadota</taxon>
        <taxon>Alphaproteobacteria</taxon>
        <taxon>Acetobacterales</taxon>
        <taxon>Acetobacteraceae</taxon>
        <taxon>Neokomagataea</taxon>
    </lineage>
</organism>
<dbReference type="Gene3D" id="2.30.130.40">
    <property type="entry name" value="LON domain-like"/>
    <property type="match status" value="1"/>
</dbReference>
<feature type="region of interest" description="Disordered" evidence="17">
    <location>
        <begin position="823"/>
        <end position="844"/>
    </location>
</feature>
<evidence type="ECO:0000256" key="7">
    <source>
        <dbReference type="ARBA" id="ARBA00022840"/>
    </source>
</evidence>
<dbReference type="PROSITE" id="PS51787">
    <property type="entry name" value="LON_N"/>
    <property type="match status" value="1"/>
</dbReference>
<proteinExistence type="evidence at transcript level"/>
<comment type="induction">
    <text evidence="10">By heat shock.</text>
</comment>
<dbReference type="HAMAP" id="MF_01973">
    <property type="entry name" value="lon_bact"/>
    <property type="match status" value="1"/>
</dbReference>
<dbReference type="InterPro" id="IPR015947">
    <property type="entry name" value="PUA-like_sf"/>
</dbReference>
<comment type="similarity">
    <text evidence="10 11 14 15">Belongs to the peptidase S16 family.</text>
</comment>
<evidence type="ECO:0000313" key="21">
    <source>
        <dbReference type="Proteomes" id="UP000317214"/>
    </source>
</evidence>
<dbReference type="FunFam" id="3.40.50.300:FF:000021">
    <property type="entry name" value="Lon protease homolog"/>
    <property type="match status" value="1"/>
</dbReference>
<dbReference type="EMBL" id="CP032485">
    <property type="protein sequence ID" value="QDH23989.1"/>
    <property type="molecule type" value="Genomic_DNA"/>
</dbReference>
<dbReference type="Pfam" id="PF22667">
    <property type="entry name" value="Lon_lid"/>
    <property type="match status" value="1"/>
</dbReference>
<dbReference type="InterPro" id="IPR046336">
    <property type="entry name" value="Lon_prtase_N_sf"/>
</dbReference>
<name>A0A4Y6V1T4_9PROT</name>
<dbReference type="KEGG" id="ntn:D5366_00455"/>
<dbReference type="Pfam" id="PF02190">
    <property type="entry name" value="LON_substr_bdg"/>
    <property type="match status" value="1"/>
</dbReference>
<keyword evidence="4 10" id="KW-0547">Nucleotide-binding</keyword>